<reference evidence="3" key="1">
    <citation type="submission" date="2025-08" db="UniProtKB">
        <authorList>
            <consortium name="RefSeq"/>
        </authorList>
    </citation>
    <scope>IDENTIFICATION</scope>
    <source>
        <tissue evidence="3">Whole insect</tissue>
    </source>
</reference>
<feature type="region of interest" description="Disordered" evidence="1">
    <location>
        <begin position="536"/>
        <end position="555"/>
    </location>
</feature>
<dbReference type="OrthoDB" id="5854685at2759"/>
<proteinExistence type="predicted"/>
<feature type="compositionally biased region" description="Low complexity" evidence="1">
    <location>
        <begin position="223"/>
        <end position="237"/>
    </location>
</feature>
<feature type="chain" id="PRO_5027851264" evidence="2">
    <location>
        <begin position="20"/>
        <end position="714"/>
    </location>
</feature>
<gene>
    <name evidence="3" type="primary">LOC114338251</name>
</gene>
<feature type="region of interest" description="Disordered" evidence="1">
    <location>
        <begin position="289"/>
        <end position="450"/>
    </location>
</feature>
<feature type="signal peptide" evidence="2">
    <location>
        <begin position="1"/>
        <end position="19"/>
    </location>
</feature>
<feature type="compositionally biased region" description="Polar residues" evidence="1">
    <location>
        <begin position="238"/>
        <end position="267"/>
    </location>
</feature>
<evidence type="ECO:0000313" key="3">
    <source>
        <dbReference type="RefSeq" id="XP_028144645.1"/>
    </source>
</evidence>
<evidence type="ECO:0000256" key="2">
    <source>
        <dbReference type="SAM" id="SignalP"/>
    </source>
</evidence>
<sequence length="714" mass="75196">MRVILVVVLCLSSGFWTNGSEQDNSTEQSSTNGDLNLDSTTLKSITDKGTTVGTANALQNGKTELLSRHLSDLISALKSSTPRVLVGNPAKSTTQTMLGAKSTPTSRSTQIESSTSSTNADKSTENPKLSTLDLLPTTHIMTSTSTPIVGNVNSATQTALGATFTPGSTTPQIQSSTLGAMPGNVAESTNETILGALSMPDSSTTQIQRPKLRIELPIGSNVATQSTTQTTSGATFTPGSSTRKVQSSSDGASVGETTESPKPTTLDISKIAGGGDYAENTAPIMSAALSMPDSNKSSKLMSEESPEPTTLDPSTIVGDPAESTAPIMSAALSMPDSNKSSKLMSEESPEPTTLDPSTIVGDPAESTAPIMSAALSMPDSNKSSKLMSEESPEPTTLDPSTIVGDPAESTAPIMSAALSMPDSNKSSKLMSEESPEPTTLDPSTIVGDPAESTAPIMSAALSMPDSNQSSKLMSEESPKLTTIDPSRTIQIKKSNYGPIGDHTESTTPTMSAALSMPDSDSNKNSGLMPRNVAESTTQNIAGTENTSDSPITNEMNTDLTTTYMAEELTTKYSTTNKKEETSSTGPSQSPTPTPEPMTTTIACSNPYAPVLYFDNYEIIWNIKPKQDCDIDSVNLTCVTKDDEYSRTFDSTVNSLNVLDEKITQGKVYSCEAFLNATNGATSEKSNTLQLPPGTQRKYRSHFAARLRSFKHFHV</sequence>
<feature type="region of interest" description="Disordered" evidence="1">
    <location>
        <begin position="492"/>
        <end position="527"/>
    </location>
</feature>
<feature type="region of interest" description="Disordered" evidence="1">
    <location>
        <begin position="223"/>
        <end position="268"/>
    </location>
</feature>
<feature type="region of interest" description="Disordered" evidence="1">
    <location>
        <begin position="84"/>
        <end position="129"/>
    </location>
</feature>
<feature type="compositionally biased region" description="Polar residues" evidence="1">
    <location>
        <begin position="505"/>
        <end position="525"/>
    </location>
</feature>
<accession>A0A6P7GLJ3</accession>
<protein>
    <submittedName>
        <fullName evidence="3">Cell wall protein DAN4-like isoform X2</fullName>
    </submittedName>
</protein>
<name>A0A6P7GLJ3_DIAVI</name>
<feature type="region of interest" description="Disordered" evidence="1">
    <location>
        <begin position="572"/>
        <end position="601"/>
    </location>
</feature>
<keyword evidence="2" id="KW-0732">Signal</keyword>
<evidence type="ECO:0000256" key="1">
    <source>
        <dbReference type="SAM" id="MobiDB-lite"/>
    </source>
</evidence>
<dbReference type="RefSeq" id="XP_028144645.1">
    <property type="nucleotide sequence ID" value="XM_028288844.1"/>
</dbReference>
<organism evidence="3">
    <name type="scientific">Diabrotica virgifera virgifera</name>
    <name type="common">western corn rootworm</name>
    <dbReference type="NCBI Taxonomy" id="50390"/>
    <lineage>
        <taxon>Eukaryota</taxon>
        <taxon>Metazoa</taxon>
        <taxon>Ecdysozoa</taxon>
        <taxon>Arthropoda</taxon>
        <taxon>Hexapoda</taxon>
        <taxon>Insecta</taxon>
        <taxon>Pterygota</taxon>
        <taxon>Neoptera</taxon>
        <taxon>Endopterygota</taxon>
        <taxon>Coleoptera</taxon>
        <taxon>Polyphaga</taxon>
        <taxon>Cucujiformia</taxon>
        <taxon>Chrysomeloidea</taxon>
        <taxon>Chrysomelidae</taxon>
        <taxon>Galerucinae</taxon>
        <taxon>Diabroticina</taxon>
        <taxon>Diabroticites</taxon>
        <taxon>Diabrotica</taxon>
    </lineage>
</organism>
<dbReference type="AlphaFoldDB" id="A0A6P7GLJ3"/>
<feature type="compositionally biased region" description="Low complexity" evidence="1">
    <location>
        <begin position="105"/>
        <end position="118"/>
    </location>
</feature>